<dbReference type="Gene3D" id="3.40.50.11440">
    <property type="match status" value="1"/>
</dbReference>
<dbReference type="InterPro" id="IPR018657">
    <property type="entry name" value="LarA-like_N"/>
</dbReference>
<dbReference type="InterPro" id="IPR043166">
    <property type="entry name" value="LarA-like_C"/>
</dbReference>
<dbReference type="RefSeq" id="WP_057907994.1">
    <property type="nucleotide sequence ID" value="NZ_CP045007.1"/>
</dbReference>
<evidence type="ECO:0000259" key="2">
    <source>
        <dbReference type="Pfam" id="PF21113"/>
    </source>
</evidence>
<dbReference type="PANTHER" id="PTHR33171">
    <property type="entry name" value="LAR_N DOMAIN-CONTAINING PROTEIN"/>
    <property type="match status" value="1"/>
</dbReference>
<keyword evidence="4" id="KW-1185">Reference proteome</keyword>
<dbReference type="Gene3D" id="3.90.226.30">
    <property type="match status" value="1"/>
</dbReference>
<dbReference type="Pfam" id="PF09861">
    <property type="entry name" value="Lar_N"/>
    <property type="match status" value="1"/>
</dbReference>
<gene>
    <name evidence="3" type="primary">larA</name>
    <name evidence="3" type="ORF">LG542_08135</name>
</gene>
<organism evidence="3 4">
    <name type="scientific">Latilactobacillus graminis</name>
    <dbReference type="NCBI Taxonomy" id="60519"/>
    <lineage>
        <taxon>Bacteria</taxon>
        <taxon>Bacillati</taxon>
        <taxon>Bacillota</taxon>
        <taxon>Bacilli</taxon>
        <taxon>Lactobacillales</taxon>
        <taxon>Lactobacillaceae</taxon>
        <taxon>Latilactobacillus</taxon>
    </lineage>
</organism>
<proteinExistence type="predicted"/>
<feature type="domain" description="Lactate racemase C-terminal" evidence="2">
    <location>
        <begin position="272"/>
        <end position="423"/>
    </location>
</feature>
<dbReference type="EMBL" id="CP045007">
    <property type="protein sequence ID" value="QFP80181.1"/>
    <property type="molecule type" value="Genomic_DNA"/>
</dbReference>
<dbReference type="InterPro" id="IPR047926">
    <property type="entry name" value="Ni_dep_LarA"/>
</dbReference>
<sequence length="425" mass="46062">MVEIKLPYDKSVLTAEIQAKNFVGSLVSKAATYQATMSEKELVEESLAHPIGSESLTTLAKGKKNIVIISSDHTRPVPSHIITPILLKHLKAVAPDARIRILIATGFHRPSTHAELVAKYGAEIVANEEIVMHFSEKDEDMVKIGKLPSGGDLIINKVAAEADLLISEGFIESHFFAGFSGGRKSVLPGISSYKTIMANHSGEFINDHHSRTGNLDHNLIHEDMVYAARKANLQFILNVVLDEEKQIIGSFAGDLELAHKKGTEFVSELAGVKAIKSPITIATNSGYPLDQNIYQAVKGMTAAEASNAEGGTIIMVAGCRDGHGGEGFYHNLADVDDPKAFLEKAIHTPRLKTIPDQWTAQIFARILVHHHVILVSDLVEPKLVTDMHMTLATTIDEALKLAYAREGALAKVTVIPDGLGVIVED</sequence>
<dbReference type="Pfam" id="PF21113">
    <property type="entry name" value="LarA_C"/>
    <property type="match status" value="1"/>
</dbReference>
<dbReference type="Proteomes" id="UP000326334">
    <property type="component" value="Chromosome"/>
</dbReference>
<evidence type="ECO:0000313" key="4">
    <source>
        <dbReference type="Proteomes" id="UP000326334"/>
    </source>
</evidence>
<feature type="domain" description="LarA-like N-terminal" evidence="1">
    <location>
        <begin position="8"/>
        <end position="213"/>
    </location>
</feature>
<evidence type="ECO:0000313" key="3">
    <source>
        <dbReference type="EMBL" id="QFP80181.1"/>
    </source>
</evidence>
<dbReference type="PANTHER" id="PTHR33171:SF17">
    <property type="entry name" value="LARA-LIKE N-TERMINAL DOMAIN-CONTAINING PROTEIN"/>
    <property type="match status" value="1"/>
</dbReference>
<dbReference type="NCBIfam" id="NF033504">
    <property type="entry name" value="Ni_dep_LarA"/>
    <property type="match status" value="1"/>
</dbReference>
<name>A0ABX6C9T1_9LACO</name>
<reference evidence="3 4" key="1">
    <citation type="submission" date="2019-10" db="EMBL/GenBank/DDBJ databases">
        <title>Genome sequencing of Lactobacillus graminis.</title>
        <authorList>
            <person name="Kim K."/>
        </authorList>
    </citation>
    <scope>NUCLEOTIDE SEQUENCE [LARGE SCALE GENOMIC DNA]</scope>
    <source>
        <strain evidence="3 4">LG542</strain>
    </source>
</reference>
<evidence type="ECO:0000259" key="1">
    <source>
        <dbReference type="Pfam" id="PF09861"/>
    </source>
</evidence>
<dbReference type="InterPro" id="IPR048520">
    <property type="entry name" value="LarA_C"/>
</dbReference>
<protein>
    <submittedName>
        <fullName evidence="3">Nickel-dependent lactate racemase</fullName>
    </submittedName>
</protein>
<accession>A0ABX6C9T1</accession>
<dbReference type="InterPro" id="IPR048068">
    <property type="entry name" value="LarA-like"/>
</dbReference>